<evidence type="ECO:0000256" key="3">
    <source>
        <dbReference type="ARBA" id="ARBA00012668"/>
    </source>
</evidence>
<dbReference type="InterPro" id="IPR017927">
    <property type="entry name" value="FAD-bd_FR_type"/>
</dbReference>
<gene>
    <name evidence="18" type="ORF">KUCA_T00004476001</name>
</gene>
<evidence type="ECO:0000256" key="7">
    <source>
        <dbReference type="ARBA" id="ARBA00022692"/>
    </source>
</evidence>
<keyword evidence="5" id="KW-1003">Cell membrane</keyword>
<evidence type="ECO:0000256" key="8">
    <source>
        <dbReference type="ARBA" id="ARBA00022827"/>
    </source>
</evidence>
<dbReference type="STRING" id="1382522.W6MQA4"/>
<proteinExistence type="inferred from homology"/>
<dbReference type="GeneID" id="34521871"/>
<dbReference type="GO" id="GO:0006826">
    <property type="term" value="P:iron ion transport"/>
    <property type="evidence" value="ECO:0007669"/>
    <property type="project" value="TreeGrafter"/>
</dbReference>
<dbReference type="InterPro" id="IPR039261">
    <property type="entry name" value="FNR_nucleotide-bd"/>
</dbReference>
<dbReference type="EMBL" id="HG793129">
    <property type="protein sequence ID" value="CDK28493.1"/>
    <property type="molecule type" value="Genomic_DNA"/>
</dbReference>
<keyword evidence="10 15" id="KW-1133">Transmembrane helix</keyword>
<dbReference type="Pfam" id="PF08030">
    <property type="entry name" value="NAD_binding_6"/>
    <property type="match status" value="1"/>
</dbReference>
<dbReference type="EC" id="1.16.1.9" evidence="3"/>
<dbReference type="OrthoDB" id="167398at2759"/>
<feature type="chain" id="PRO_5004880385" description="ferric-chelate reductase (NADPH)" evidence="16">
    <location>
        <begin position="22"/>
        <end position="689"/>
    </location>
</feature>
<feature type="transmembrane region" description="Helical" evidence="15">
    <location>
        <begin position="328"/>
        <end position="346"/>
    </location>
</feature>
<dbReference type="InterPro" id="IPR013121">
    <property type="entry name" value="Fe_red_NAD-bd_6"/>
</dbReference>
<keyword evidence="4" id="KW-0813">Transport</keyword>
<sequence>MKKPACLRSILSFALITRVLAFKWSSPVVGACLSFYKNYDFDCGAHSDYYVCLYGSQPFLGSILSCMDNGAKTSKERDETNELVMFYARQYGHRYTVDDLERFRANATKYMRTYLEASKIRIVNFPFTANEGLFEWNEDAEKQMEVFIKRDTVWLGWGLVWFWVVVIAWSTAVNINHRYIGIPVPRTVSQFCRKYITYPSTIKIAPTLFPTRLHTIIISAFVIQVVLSSSIGYGYHIASPYISSKYLVLNMLQHRSGGFSAVMLPILVLFGIRNNPLTYFSGFSFADYMVFHKVAAIIMTTEGLIHSIIWTIYIVCLQSNYTLWVKETSFVCGIIATVIACLMIFVSLKIFRNHAYEVFLVIHNCFSILFVVMIWIHVKHLAYNKWVWGMLSIWCIDRLTRMVRIIMSGGIQTLEVEICDAKVLKISFKKPRWFKYYHGSYLFVSFLTPWFTAWQFHPFTTISSPVEQDGTLTLYVKVMKGVTRRLSQLDFDENGKIKIRGMIEGPYGSPVRSCKVEENCVAVAGGLGITAVLPALYCRFLQDETVQTKTEKQAAKVLKTLTSDYAVTASLYWIINDIRYVKWLHSDLQYLANNGCKVVILLTRKQLTECDSSPHLEAAAYTIFHSECRPDIGLLVSSCVQEAFKTGNDISFYTCGSESFNNIISDKLSENIQVGCKVQLTHHAEAYVW</sequence>
<feature type="domain" description="FAD-binding FR-type" evidence="17">
    <location>
        <begin position="392"/>
        <end position="513"/>
    </location>
</feature>
<dbReference type="SFLD" id="SFLDG01168">
    <property type="entry name" value="Ferric_reductase_subgroup_(FRE"/>
    <property type="match status" value="1"/>
</dbReference>
<dbReference type="AlphaFoldDB" id="W6MQA4"/>
<dbReference type="Gene3D" id="3.40.50.80">
    <property type="entry name" value="Nucleotide-binding domain of ferredoxin-NADP reductase (FNR) module"/>
    <property type="match status" value="1"/>
</dbReference>
<keyword evidence="7 15" id="KW-0812">Transmembrane</keyword>
<keyword evidence="11" id="KW-0560">Oxidoreductase</keyword>
<evidence type="ECO:0000256" key="4">
    <source>
        <dbReference type="ARBA" id="ARBA00022448"/>
    </source>
</evidence>
<evidence type="ECO:0000256" key="1">
    <source>
        <dbReference type="ARBA" id="ARBA00004651"/>
    </source>
</evidence>
<comment type="catalytic activity">
    <reaction evidence="14">
        <text>2 a Fe(II)-siderophore + NADP(+) + H(+) = 2 a Fe(III)-siderophore + NADPH</text>
        <dbReference type="Rhea" id="RHEA:28795"/>
        <dbReference type="Rhea" id="RHEA-COMP:11342"/>
        <dbReference type="Rhea" id="RHEA-COMP:11344"/>
        <dbReference type="ChEBI" id="CHEBI:15378"/>
        <dbReference type="ChEBI" id="CHEBI:29033"/>
        <dbReference type="ChEBI" id="CHEBI:29034"/>
        <dbReference type="ChEBI" id="CHEBI:57783"/>
        <dbReference type="ChEBI" id="CHEBI:58349"/>
        <dbReference type="EC" id="1.16.1.9"/>
    </reaction>
</comment>
<keyword evidence="6" id="KW-0285">Flavoprotein</keyword>
<dbReference type="InterPro" id="IPR017938">
    <property type="entry name" value="Riboflavin_synthase-like_b-brl"/>
</dbReference>
<reference evidence="18" key="2">
    <citation type="submission" date="2014-02" db="EMBL/GenBank/DDBJ databases">
        <title>Complete DNA sequence of /Kuraishia capsulata/ illustrates novel genomic features among budding yeasts (/Saccharomycotina/).</title>
        <authorList>
            <person name="Morales L."/>
            <person name="Noel B."/>
            <person name="Porcel B."/>
            <person name="Marcet-Houben M."/>
            <person name="Hullo M-F."/>
            <person name="Sacerdot C."/>
            <person name="Tekaia F."/>
            <person name="Leh-Louis V."/>
            <person name="Despons L."/>
            <person name="Khanna V."/>
            <person name="Aury J-M."/>
            <person name="Barbe V."/>
            <person name="Couloux A."/>
            <person name="Labadie K."/>
            <person name="Pelletier E."/>
            <person name="Souciet J-L."/>
            <person name="Boekhout T."/>
            <person name="Gabaldon T."/>
            <person name="Wincker P."/>
            <person name="Dujon B."/>
        </authorList>
    </citation>
    <scope>NUCLEOTIDE SEQUENCE</scope>
    <source>
        <strain evidence="18">CBS 1993</strain>
    </source>
</reference>
<dbReference type="Pfam" id="PF01794">
    <property type="entry name" value="Ferric_reduct"/>
    <property type="match status" value="1"/>
</dbReference>
<protein>
    <recommendedName>
        <fullName evidence="3">ferric-chelate reductase (NADPH)</fullName>
        <ecNumber evidence="3">1.16.1.9</ecNumber>
    </recommendedName>
</protein>
<dbReference type="PANTHER" id="PTHR32361">
    <property type="entry name" value="FERRIC/CUPRIC REDUCTASE TRANSMEMBRANE COMPONENT"/>
    <property type="match status" value="1"/>
</dbReference>
<keyword evidence="19" id="KW-1185">Reference proteome</keyword>
<dbReference type="HOGENOM" id="CLU_010365_4_0_1"/>
<evidence type="ECO:0000259" key="17">
    <source>
        <dbReference type="PROSITE" id="PS51384"/>
    </source>
</evidence>
<keyword evidence="12" id="KW-0406">Ion transport</keyword>
<comment type="subcellular location">
    <subcellularLocation>
        <location evidence="1">Cell membrane</location>
        <topology evidence="1">Multi-pass membrane protein</topology>
    </subcellularLocation>
</comment>
<evidence type="ECO:0000256" key="13">
    <source>
        <dbReference type="ARBA" id="ARBA00023136"/>
    </source>
</evidence>
<organism evidence="18 19">
    <name type="scientific">Kuraishia capsulata CBS 1993</name>
    <dbReference type="NCBI Taxonomy" id="1382522"/>
    <lineage>
        <taxon>Eukaryota</taxon>
        <taxon>Fungi</taxon>
        <taxon>Dikarya</taxon>
        <taxon>Ascomycota</taxon>
        <taxon>Saccharomycotina</taxon>
        <taxon>Pichiomycetes</taxon>
        <taxon>Pichiales</taxon>
        <taxon>Pichiaceae</taxon>
        <taxon>Kuraishia</taxon>
    </lineage>
</organism>
<dbReference type="GO" id="GO:0052851">
    <property type="term" value="F:ferric-chelate reductase (NADPH) activity"/>
    <property type="evidence" value="ECO:0007669"/>
    <property type="project" value="UniProtKB-EC"/>
</dbReference>
<feature type="transmembrane region" description="Helical" evidence="15">
    <location>
        <begin position="154"/>
        <end position="176"/>
    </location>
</feature>
<dbReference type="Pfam" id="PF08022">
    <property type="entry name" value="FAD_binding_8"/>
    <property type="match status" value="1"/>
</dbReference>
<feature type="transmembrane region" description="Helical" evidence="15">
    <location>
        <begin position="256"/>
        <end position="273"/>
    </location>
</feature>
<keyword evidence="16" id="KW-0732">Signal</keyword>
<evidence type="ECO:0000313" key="18">
    <source>
        <dbReference type="EMBL" id="CDK28493.1"/>
    </source>
</evidence>
<dbReference type="InterPro" id="IPR013112">
    <property type="entry name" value="FAD-bd_8"/>
</dbReference>
<feature type="signal peptide" evidence="16">
    <location>
        <begin position="1"/>
        <end position="21"/>
    </location>
</feature>
<dbReference type="PANTHER" id="PTHR32361:SF25">
    <property type="entry name" value="FERRIC_CUPRIC REDUCTASE TRANSMEMBRANE COMPONENT 1"/>
    <property type="match status" value="1"/>
</dbReference>
<dbReference type="InterPro" id="IPR051410">
    <property type="entry name" value="Ferric/Cupric_Reductase"/>
</dbReference>
<feature type="transmembrane region" description="Helical" evidence="15">
    <location>
        <begin position="213"/>
        <end position="236"/>
    </location>
</feature>
<keyword evidence="9" id="KW-0249">Electron transport</keyword>
<evidence type="ECO:0000256" key="15">
    <source>
        <dbReference type="SAM" id="Phobius"/>
    </source>
</evidence>
<dbReference type="SFLD" id="SFLDS00052">
    <property type="entry name" value="Ferric_Reductase_Domain"/>
    <property type="match status" value="1"/>
</dbReference>
<keyword evidence="8" id="KW-0274">FAD</keyword>
<feature type="transmembrane region" description="Helical" evidence="15">
    <location>
        <begin position="358"/>
        <end position="377"/>
    </location>
</feature>
<evidence type="ECO:0000256" key="6">
    <source>
        <dbReference type="ARBA" id="ARBA00022630"/>
    </source>
</evidence>
<accession>W6MQA4</accession>
<reference evidence="18" key="1">
    <citation type="submission" date="2013-12" db="EMBL/GenBank/DDBJ databases">
        <authorList>
            <person name="Genoscope - CEA"/>
        </authorList>
    </citation>
    <scope>NUCLEOTIDE SEQUENCE</scope>
    <source>
        <strain evidence="18">CBS 1993</strain>
    </source>
</reference>
<evidence type="ECO:0000256" key="14">
    <source>
        <dbReference type="ARBA" id="ARBA00048483"/>
    </source>
</evidence>
<dbReference type="RefSeq" id="XP_022460483.1">
    <property type="nucleotide sequence ID" value="XM_022601214.1"/>
</dbReference>
<name>W6MQA4_9ASCO</name>
<dbReference type="GO" id="GO:0006879">
    <property type="term" value="P:intracellular iron ion homeostasis"/>
    <property type="evidence" value="ECO:0007669"/>
    <property type="project" value="TreeGrafter"/>
</dbReference>
<evidence type="ECO:0000256" key="12">
    <source>
        <dbReference type="ARBA" id="ARBA00023065"/>
    </source>
</evidence>
<keyword evidence="13 15" id="KW-0472">Membrane</keyword>
<evidence type="ECO:0000313" key="19">
    <source>
        <dbReference type="Proteomes" id="UP000019384"/>
    </source>
</evidence>
<feature type="transmembrane region" description="Helical" evidence="15">
    <location>
        <begin position="294"/>
        <end position="316"/>
    </location>
</feature>
<evidence type="ECO:0000256" key="9">
    <source>
        <dbReference type="ARBA" id="ARBA00022982"/>
    </source>
</evidence>
<comment type="similarity">
    <text evidence="2">Belongs to the ferric reductase (FRE) family.</text>
</comment>
<feature type="transmembrane region" description="Helical" evidence="15">
    <location>
        <begin position="436"/>
        <end position="456"/>
    </location>
</feature>
<evidence type="ECO:0000256" key="16">
    <source>
        <dbReference type="SAM" id="SignalP"/>
    </source>
</evidence>
<evidence type="ECO:0000256" key="10">
    <source>
        <dbReference type="ARBA" id="ARBA00022989"/>
    </source>
</evidence>
<dbReference type="InterPro" id="IPR013130">
    <property type="entry name" value="Fe3_Rdtase_TM_dom"/>
</dbReference>
<dbReference type="PROSITE" id="PS51384">
    <property type="entry name" value="FAD_FR"/>
    <property type="match status" value="1"/>
</dbReference>
<dbReference type="GO" id="GO:0015677">
    <property type="term" value="P:copper ion import"/>
    <property type="evidence" value="ECO:0007669"/>
    <property type="project" value="TreeGrafter"/>
</dbReference>
<dbReference type="GO" id="GO:0005886">
    <property type="term" value="C:plasma membrane"/>
    <property type="evidence" value="ECO:0007669"/>
    <property type="project" value="UniProtKB-SubCell"/>
</dbReference>
<dbReference type="SUPFAM" id="SSF63380">
    <property type="entry name" value="Riboflavin synthase domain-like"/>
    <property type="match status" value="1"/>
</dbReference>
<dbReference type="CDD" id="cd06186">
    <property type="entry name" value="NOX_Duox_like_FAD_NADP"/>
    <property type="match status" value="1"/>
</dbReference>
<dbReference type="Proteomes" id="UP000019384">
    <property type="component" value="Unassembled WGS sequence"/>
</dbReference>
<evidence type="ECO:0000256" key="5">
    <source>
        <dbReference type="ARBA" id="ARBA00022475"/>
    </source>
</evidence>
<evidence type="ECO:0000256" key="2">
    <source>
        <dbReference type="ARBA" id="ARBA00006278"/>
    </source>
</evidence>
<evidence type="ECO:0000256" key="11">
    <source>
        <dbReference type="ARBA" id="ARBA00023002"/>
    </source>
</evidence>